<dbReference type="GO" id="GO:0016887">
    <property type="term" value="F:ATP hydrolysis activity"/>
    <property type="evidence" value="ECO:0007669"/>
    <property type="project" value="InterPro"/>
</dbReference>
<dbReference type="PROSITE" id="PS00154">
    <property type="entry name" value="ATPASE_E1_E2"/>
    <property type="match status" value="1"/>
</dbReference>
<dbReference type="PRINTS" id="PR00119">
    <property type="entry name" value="CATATPASE"/>
</dbReference>
<dbReference type="InterPro" id="IPR023298">
    <property type="entry name" value="ATPase_P-typ_TM_dom_sf"/>
</dbReference>
<dbReference type="AlphaFoldDB" id="A0A3R7A5J3"/>
<dbReference type="SUPFAM" id="SSF56784">
    <property type="entry name" value="HAD-like"/>
    <property type="match status" value="1"/>
</dbReference>
<dbReference type="Gene3D" id="1.20.1110.10">
    <property type="entry name" value="Calcium-transporting ATPase, transmembrane domain"/>
    <property type="match status" value="1"/>
</dbReference>
<gene>
    <name evidence="11" type="ORF">DYB37_001694</name>
</gene>
<evidence type="ECO:0000256" key="3">
    <source>
        <dbReference type="ARBA" id="ARBA00022723"/>
    </source>
</evidence>
<feature type="transmembrane region" description="Helical" evidence="10">
    <location>
        <begin position="775"/>
        <end position="795"/>
    </location>
</feature>
<feature type="transmembrane region" description="Helical" evidence="10">
    <location>
        <begin position="632"/>
        <end position="651"/>
    </location>
</feature>
<dbReference type="GO" id="GO:0046872">
    <property type="term" value="F:metal ion binding"/>
    <property type="evidence" value="ECO:0007669"/>
    <property type="project" value="UniProtKB-KW"/>
</dbReference>
<dbReference type="InterPro" id="IPR023214">
    <property type="entry name" value="HAD_sf"/>
</dbReference>
<protein>
    <recommendedName>
        <fullName evidence="13">Cation-transporting P-type ATPase N-terminal domain-containing protein</fullName>
    </recommendedName>
</protein>
<dbReference type="SFLD" id="SFLDG00002">
    <property type="entry name" value="C1.7:_P-type_atpase_like"/>
    <property type="match status" value="1"/>
</dbReference>
<evidence type="ECO:0000256" key="10">
    <source>
        <dbReference type="SAM" id="Phobius"/>
    </source>
</evidence>
<proteinExistence type="predicted"/>
<dbReference type="Pfam" id="PF00702">
    <property type="entry name" value="Hydrolase"/>
    <property type="match status" value="1"/>
</dbReference>
<evidence type="ECO:0000313" key="12">
    <source>
        <dbReference type="Proteomes" id="UP000285430"/>
    </source>
</evidence>
<keyword evidence="6" id="KW-0460">Magnesium</keyword>
<evidence type="ECO:0008006" key="13">
    <source>
        <dbReference type="Google" id="ProtNLM"/>
    </source>
</evidence>
<dbReference type="Gene3D" id="3.40.50.1000">
    <property type="entry name" value="HAD superfamily/HAD-like"/>
    <property type="match status" value="2"/>
</dbReference>
<dbReference type="EMBL" id="QUTH01004423">
    <property type="protein sequence ID" value="RHZ13949.1"/>
    <property type="molecule type" value="Genomic_DNA"/>
</dbReference>
<dbReference type="Gene3D" id="2.70.150.10">
    <property type="entry name" value="Calcium-transporting ATPase, cytoplasmic transduction domain A"/>
    <property type="match status" value="1"/>
</dbReference>
<dbReference type="GO" id="GO:0019829">
    <property type="term" value="F:ATPase-coupled monoatomic cation transmembrane transporter activity"/>
    <property type="evidence" value="ECO:0007669"/>
    <property type="project" value="TreeGrafter"/>
</dbReference>
<dbReference type="InterPro" id="IPR001757">
    <property type="entry name" value="P_typ_ATPase"/>
</dbReference>
<keyword evidence="7" id="KW-1278">Translocase</keyword>
<dbReference type="InterPro" id="IPR006544">
    <property type="entry name" value="P-type_TPase_V"/>
</dbReference>
<dbReference type="SFLD" id="SFLDS00003">
    <property type="entry name" value="Haloacid_Dehalogenase"/>
    <property type="match status" value="1"/>
</dbReference>
<dbReference type="GO" id="GO:0006874">
    <property type="term" value="P:intracellular calcium ion homeostasis"/>
    <property type="evidence" value="ECO:0007669"/>
    <property type="project" value="TreeGrafter"/>
</dbReference>
<feature type="transmembrane region" description="Helical" evidence="10">
    <location>
        <begin position="207"/>
        <end position="225"/>
    </location>
</feature>
<dbReference type="SUPFAM" id="SSF81665">
    <property type="entry name" value="Calcium ATPase, transmembrane domain M"/>
    <property type="match status" value="1"/>
</dbReference>
<feature type="transmembrane region" description="Helical" evidence="10">
    <location>
        <begin position="657"/>
        <end position="679"/>
    </location>
</feature>
<comment type="subcellular location">
    <subcellularLocation>
        <location evidence="1">Membrane</location>
        <topology evidence="1">Multi-pass membrane protein</topology>
    </subcellularLocation>
</comment>
<dbReference type="PANTHER" id="PTHR45630:SF7">
    <property type="entry name" value="ENDOPLASMIC RETICULUM TRANSMEMBRANE HELIX TRANSLOCASE"/>
    <property type="match status" value="1"/>
</dbReference>
<reference evidence="11 12" key="1">
    <citation type="submission" date="2018-08" db="EMBL/GenBank/DDBJ databases">
        <title>Aphanomyces genome sequencing and annotation.</title>
        <authorList>
            <person name="Minardi D."/>
            <person name="Oidtmann B."/>
            <person name="Van Der Giezen M."/>
            <person name="Studholme D.J."/>
        </authorList>
    </citation>
    <scope>NUCLEOTIDE SEQUENCE [LARGE SCALE GENOMIC DNA]</scope>
    <source>
        <strain evidence="11 12">Da</strain>
    </source>
</reference>
<dbReference type="VEuPathDB" id="FungiDB:H257_02754"/>
<dbReference type="Proteomes" id="UP000285430">
    <property type="component" value="Unassembled WGS sequence"/>
</dbReference>
<comment type="caution">
    <text evidence="11">The sequence shown here is derived from an EMBL/GenBank/DDBJ whole genome shotgun (WGS) entry which is preliminary data.</text>
</comment>
<organism evidence="11 12">
    <name type="scientific">Aphanomyces astaci</name>
    <name type="common">Crayfish plague agent</name>
    <dbReference type="NCBI Taxonomy" id="112090"/>
    <lineage>
        <taxon>Eukaryota</taxon>
        <taxon>Sar</taxon>
        <taxon>Stramenopiles</taxon>
        <taxon>Oomycota</taxon>
        <taxon>Saprolegniomycetes</taxon>
        <taxon>Saprolegniales</taxon>
        <taxon>Verrucalvaceae</taxon>
        <taxon>Aphanomyces</taxon>
    </lineage>
</organism>
<keyword evidence="4" id="KW-0547">Nucleotide-binding</keyword>
<evidence type="ECO:0000313" key="11">
    <source>
        <dbReference type="EMBL" id="RHZ13949.1"/>
    </source>
</evidence>
<sequence>MEMDSQLFDQCSAQLDEREGKQQHTCEERRRKWLQLETRASLASVAIPRVWFSYQKLRFCVYATMDDDEGAATMVFHRLSYPTTHALQYYTKHTGYHSLAELNAASARWQDNEFDIPIPEFWELLKQHLVAPFFVFQVNEAMLSGESIPLRKEMLDVSQYDADTVFNMDENVATVKKHILYGGTKGNLMRTILFSAQRVTANNMESMLFILCLLCFALVASGMVLHQGLQDPTRNTFKLFLHCVMIITSVVPPELPMELSLAVTNSLLSLSKRSIFCTEPFRIPFAGKVDVVCFDKTGTLTSDALEMHGVAGLLATSVVPLDNPVQLVAPTALPTSVQLILSGCHSLMVVDGKVLGDPLETTILSHVKWNLRPGDVLVPHWSFSPGPKSMKIVHRYAFSSELKRMMYTHYAMKGCRVLALGSKSLSTRDLQRFKTIARSKMETDLDFGGFVVLDCPLKPDTADVILHLNKSKHKLVMITGDNALTACDVATQTVASLAISATLCVPGDVLSVLTLSQLQVVACHARVFARTSPAQKEMIVDALNQSGLITAMCGDGTNDVGALKRAHVGISIINTPDDDHHSSSSPHAHVVKFGDASIASPFTSKQPSIHATTQILCQGRCTLVTTVQMYKILGINCLISAYVLSSLYMHGVKQGDAQMTVVGVVIALFFLFLSYATPLDRLSARRPLTRVFCASVLVSISGQFAVHLMTLAAALHVVALPYVDLDDPAMHPEAKFRPNVLNSIVFVVSLHMQINTFVANYHGAPFMQSFAQNRLLARWTYLAYSLVFVAVWEVFPPLNVMLELVFLPSFEVQATLTLILLLDTAAVLGFEAVVQWLTARYPALMA</sequence>
<feature type="transmembrane region" description="Helical" evidence="10">
    <location>
        <begin position="691"/>
        <end position="720"/>
    </location>
</feature>
<keyword evidence="2 10" id="KW-0812">Transmembrane</keyword>
<keyword evidence="8 10" id="KW-1133">Transmembrane helix</keyword>
<evidence type="ECO:0000256" key="1">
    <source>
        <dbReference type="ARBA" id="ARBA00004141"/>
    </source>
</evidence>
<evidence type="ECO:0000256" key="2">
    <source>
        <dbReference type="ARBA" id="ARBA00022692"/>
    </source>
</evidence>
<dbReference type="InterPro" id="IPR036412">
    <property type="entry name" value="HAD-like_sf"/>
</dbReference>
<evidence type="ECO:0000256" key="5">
    <source>
        <dbReference type="ARBA" id="ARBA00022840"/>
    </source>
</evidence>
<dbReference type="PANTHER" id="PTHR45630">
    <property type="entry name" value="CATION-TRANSPORTING ATPASE-RELATED"/>
    <property type="match status" value="1"/>
</dbReference>
<dbReference type="GO" id="GO:0015662">
    <property type="term" value="F:P-type ion transporter activity"/>
    <property type="evidence" value="ECO:0007669"/>
    <property type="project" value="TreeGrafter"/>
</dbReference>
<keyword evidence="9 10" id="KW-0472">Membrane</keyword>
<name>A0A3R7A5J3_APHAT</name>
<evidence type="ECO:0000256" key="6">
    <source>
        <dbReference type="ARBA" id="ARBA00022842"/>
    </source>
</evidence>
<dbReference type="VEuPathDB" id="FungiDB:H257_02753"/>
<dbReference type="GO" id="GO:0005524">
    <property type="term" value="F:ATP binding"/>
    <property type="evidence" value="ECO:0007669"/>
    <property type="project" value="UniProtKB-KW"/>
</dbReference>
<evidence type="ECO:0000256" key="9">
    <source>
        <dbReference type="ARBA" id="ARBA00023136"/>
    </source>
</evidence>
<dbReference type="InterPro" id="IPR023299">
    <property type="entry name" value="ATPase_P-typ_cyto_dom_N"/>
</dbReference>
<dbReference type="GO" id="GO:0005789">
    <property type="term" value="C:endoplasmic reticulum membrane"/>
    <property type="evidence" value="ECO:0007669"/>
    <property type="project" value="TreeGrafter"/>
</dbReference>
<keyword evidence="3" id="KW-0479">Metal-binding</keyword>
<feature type="transmembrane region" description="Helical" evidence="10">
    <location>
        <begin position="740"/>
        <end position="763"/>
    </location>
</feature>
<accession>A0A3R7A5J3</accession>
<keyword evidence="5" id="KW-0067">ATP-binding</keyword>
<dbReference type="SUPFAM" id="SSF81660">
    <property type="entry name" value="Metal cation-transporting ATPase, ATP-binding domain N"/>
    <property type="match status" value="1"/>
</dbReference>
<dbReference type="InterPro" id="IPR018303">
    <property type="entry name" value="ATPase_P-typ_P_site"/>
</dbReference>
<dbReference type="InterPro" id="IPR044492">
    <property type="entry name" value="P_typ_ATPase_HD_dom"/>
</dbReference>
<evidence type="ECO:0000256" key="7">
    <source>
        <dbReference type="ARBA" id="ARBA00022967"/>
    </source>
</evidence>
<evidence type="ECO:0000256" key="4">
    <source>
        <dbReference type="ARBA" id="ARBA00022741"/>
    </source>
</evidence>
<dbReference type="SFLD" id="SFLDF00027">
    <property type="entry name" value="p-type_atpase"/>
    <property type="match status" value="1"/>
</dbReference>
<feature type="transmembrane region" description="Helical" evidence="10">
    <location>
        <begin position="815"/>
        <end position="837"/>
    </location>
</feature>
<dbReference type="NCBIfam" id="TIGR01494">
    <property type="entry name" value="ATPase_P-type"/>
    <property type="match status" value="1"/>
</dbReference>
<evidence type="ECO:0000256" key="8">
    <source>
        <dbReference type="ARBA" id="ARBA00022989"/>
    </source>
</evidence>